<feature type="chain" id="PRO_5013375586" evidence="1">
    <location>
        <begin position="32"/>
        <end position="323"/>
    </location>
</feature>
<dbReference type="NCBIfam" id="TIGR03414">
    <property type="entry name" value="ABC_choline_bnd"/>
    <property type="match status" value="1"/>
</dbReference>
<dbReference type="GO" id="GO:0022857">
    <property type="term" value="F:transmembrane transporter activity"/>
    <property type="evidence" value="ECO:0007669"/>
    <property type="project" value="InterPro"/>
</dbReference>
<dbReference type="CDD" id="cd13640">
    <property type="entry name" value="PBP2_ChoX"/>
    <property type="match status" value="1"/>
</dbReference>
<evidence type="ECO:0000313" key="4">
    <source>
        <dbReference type="Proteomes" id="UP000219621"/>
    </source>
</evidence>
<dbReference type="InterPro" id="IPR017783">
    <property type="entry name" value="ABC_choline_sub-bd"/>
</dbReference>
<dbReference type="GO" id="GO:0015871">
    <property type="term" value="P:choline transport"/>
    <property type="evidence" value="ECO:0007669"/>
    <property type="project" value="InterPro"/>
</dbReference>
<dbReference type="GO" id="GO:0043190">
    <property type="term" value="C:ATP-binding cassette (ABC) transporter complex"/>
    <property type="evidence" value="ECO:0007669"/>
    <property type="project" value="InterPro"/>
</dbReference>
<dbReference type="Pfam" id="PF04069">
    <property type="entry name" value="OpuAC"/>
    <property type="match status" value="1"/>
</dbReference>
<dbReference type="GO" id="GO:0042597">
    <property type="term" value="C:periplasmic space"/>
    <property type="evidence" value="ECO:0007669"/>
    <property type="project" value="InterPro"/>
</dbReference>
<dbReference type="Gene3D" id="3.40.190.10">
    <property type="entry name" value="Periplasmic binding protein-like II"/>
    <property type="match status" value="1"/>
</dbReference>
<keyword evidence="1" id="KW-0732">Signal</keyword>
<dbReference type="Proteomes" id="UP000219621">
    <property type="component" value="Unassembled WGS sequence"/>
</dbReference>
<dbReference type="RefSeq" id="WP_097277868.1">
    <property type="nucleotide sequence ID" value="NZ_OCNJ01000002.1"/>
</dbReference>
<organism evidence="3 4">
    <name type="scientific">Caenispirillum bisanense</name>
    <dbReference type="NCBI Taxonomy" id="414052"/>
    <lineage>
        <taxon>Bacteria</taxon>
        <taxon>Pseudomonadati</taxon>
        <taxon>Pseudomonadota</taxon>
        <taxon>Alphaproteobacteria</taxon>
        <taxon>Rhodospirillales</taxon>
        <taxon>Novispirillaceae</taxon>
        <taxon>Caenispirillum</taxon>
    </lineage>
</organism>
<dbReference type="EMBL" id="OCNJ01000002">
    <property type="protein sequence ID" value="SOD91733.1"/>
    <property type="molecule type" value="Genomic_DNA"/>
</dbReference>
<evidence type="ECO:0000259" key="2">
    <source>
        <dbReference type="Pfam" id="PF04069"/>
    </source>
</evidence>
<protein>
    <submittedName>
        <fullName evidence="3">Glycine betaine/proline transport system substrate-binding protein</fullName>
    </submittedName>
</protein>
<dbReference type="GO" id="GO:0033265">
    <property type="term" value="F:choline binding"/>
    <property type="evidence" value="ECO:0007669"/>
    <property type="project" value="InterPro"/>
</dbReference>
<dbReference type="AlphaFoldDB" id="A0A286G879"/>
<dbReference type="SUPFAM" id="SSF53850">
    <property type="entry name" value="Periplasmic binding protein-like II"/>
    <property type="match status" value="1"/>
</dbReference>
<sequence>MTALAPRAAATAFAAALAAGTTLTAAPAAFAADPEACRSVRFADVGWTDITATTAATSVVLEALGYQPSAEILAVPVTYASLKNGDVDVFLGNWMPTMEADVRPYLEDGSVKDLGANLEGAKYTLAVPQYAFDGGLKSFQDIAKFKDKLDGKIYGIEPGNDGNRLIQGMIDDDKYGLGGFELIESSEQGMLSQVTRADRRDEWVVFLGWEPHPMNANHDMAYLSGGDDVFGPNFGGATVHTNVRAGLPEQCPNLARFIDNVTFSLAMENEIMGAILNDKEQPNAAARAWLKQNPQMALSWLDGVTTADGGDAKAAVETALGGK</sequence>
<dbReference type="InterPro" id="IPR007210">
    <property type="entry name" value="ABC_Gly_betaine_transp_sub-bd"/>
</dbReference>
<evidence type="ECO:0000256" key="1">
    <source>
        <dbReference type="SAM" id="SignalP"/>
    </source>
</evidence>
<feature type="domain" description="ABC-type glycine betaine transport system substrate-binding" evidence="2">
    <location>
        <begin position="39"/>
        <end position="292"/>
    </location>
</feature>
<gene>
    <name evidence="3" type="ORF">SAMN05421508_10279</name>
</gene>
<name>A0A286G879_9PROT</name>
<keyword evidence="4" id="KW-1185">Reference proteome</keyword>
<dbReference type="OrthoDB" id="9787902at2"/>
<reference evidence="3 4" key="1">
    <citation type="submission" date="2017-09" db="EMBL/GenBank/DDBJ databases">
        <authorList>
            <person name="Ehlers B."/>
            <person name="Leendertz F.H."/>
        </authorList>
    </citation>
    <scope>NUCLEOTIDE SEQUENCE [LARGE SCALE GENOMIC DNA]</scope>
    <source>
        <strain evidence="3 4">USBA 140</strain>
    </source>
</reference>
<evidence type="ECO:0000313" key="3">
    <source>
        <dbReference type="EMBL" id="SOD91733.1"/>
    </source>
</evidence>
<feature type="signal peptide" evidence="1">
    <location>
        <begin position="1"/>
        <end position="31"/>
    </location>
</feature>
<accession>A0A286G879</accession>
<proteinExistence type="predicted"/>
<dbReference type="Gene3D" id="3.40.190.100">
    <property type="entry name" value="Glycine betaine-binding periplasmic protein, domain 2"/>
    <property type="match status" value="1"/>
</dbReference>